<sequence length="175" mass="18802">MEPAPSLEAPSSPRGAPLSATPAFASPPPSALCLRQETPPGPGIVGRFINIAPILLGGVSTSVLPEMAHDDWFARSVEAEFTCWQATSGPVDQGSSPVHSDVASPPPPSCRALTWRLSTIGWRGALLSVCRRPSHPLTVIRPGHRQRQRVTLGAALAMRSCMLPIVWTLRYRRRG</sequence>
<name>A0A1Z5RHI4_SORBI</name>
<reference evidence="2 3" key="1">
    <citation type="journal article" date="2009" name="Nature">
        <title>The Sorghum bicolor genome and the diversification of grasses.</title>
        <authorList>
            <person name="Paterson A.H."/>
            <person name="Bowers J.E."/>
            <person name="Bruggmann R."/>
            <person name="Dubchak I."/>
            <person name="Grimwood J."/>
            <person name="Gundlach H."/>
            <person name="Haberer G."/>
            <person name="Hellsten U."/>
            <person name="Mitros T."/>
            <person name="Poliakov A."/>
            <person name="Schmutz J."/>
            <person name="Spannagl M."/>
            <person name="Tang H."/>
            <person name="Wang X."/>
            <person name="Wicker T."/>
            <person name="Bharti A.K."/>
            <person name="Chapman J."/>
            <person name="Feltus F.A."/>
            <person name="Gowik U."/>
            <person name="Grigoriev I.V."/>
            <person name="Lyons E."/>
            <person name="Maher C.A."/>
            <person name="Martis M."/>
            <person name="Narechania A."/>
            <person name="Otillar R.P."/>
            <person name="Penning B.W."/>
            <person name="Salamov A.A."/>
            <person name="Wang Y."/>
            <person name="Zhang L."/>
            <person name="Carpita N.C."/>
            <person name="Freeling M."/>
            <person name="Gingle A.R."/>
            <person name="Hash C.T."/>
            <person name="Keller B."/>
            <person name="Klein P."/>
            <person name="Kresovich S."/>
            <person name="McCann M.C."/>
            <person name="Ming R."/>
            <person name="Peterson D.G."/>
            <person name="Mehboob-ur-Rahman"/>
            <person name="Ware D."/>
            <person name="Westhoff P."/>
            <person name="Mayer K.F."/>
            <person name="Messing J."/>
            <person name="Rokhsar D.S."/>
        </authorList>
    </citation>
    <scope>NUCLEOTIDE SEQUENCE [LARGE SCALE GENOMIC DNA]</scope>
    <source>
        <strain evidence="3">cv. BTx623</strain>
    </source>
</reference>
<evidence type="ECO:0000313" key="3">
    <source>
        <dbReference type="Proteomes" id="UP000000768"/>
    </source>
</evidence>
<evidence type="ECO:0000313" key="2">
    <source>
        <dbReference type="EMBL" id="OQU83127.1"/>
    </source>
</evidence>
<dbReference type="InParanoid" id="A0A1Z5RHI4"/>
<protein>
    <submittedName>
        <fullName evidence="2">Uncharacterized protein</fullName>
    </submittedName>
</protein>
<keyword evidence="3" id="KW-1185">Reference proteome</keyword>
<dbReference type="Gramene" id="OQU83127">
    <property type="protein sequence ID" value="OQU83127"/>
    <property type="gene ID" value="SORBI_3005G080075"/>
</dbReference>
<proteinExistence type="predicted"/>
<evidence type="ECO:0000256" key="1">
    <source>
        <dbReference type="SAM" id="MobiDB-lite"/>
    </source>
</evidence>
<accession>A0A1Z5RHI4</accession>
<dbReference type="AlphaFoldDB" id="A0A1Z5RHI4"/>
<organism evidence="2 3">
    <name type="scientific">Sorghum bicolor</name>
    <name type="common">Sorghum</name>
    <name type="synonym">Sorghum vulgare</name>
    <dbReference type="NCBI Taxonomy" id="4558"/>
    <lineage>
        <taxon>Eukaryota</taxon>
        <taxon>Viridiplantae</taxon>
        <taxon>Streptophyta</taxon>
        <taxon>Embryophyta</taxon>
        <taxon>Tracheophyta</taxon>
        <taxon>Spermatophyta</taxon>
        <taxon>Magnoliopsida</taxon>
        <taxon>Liliopsida</taxon>
        <taxon>Poales</taxon>
        <taxon>Poaceae</taxon>
        <taxon>PACMAD clade</taxon>
        <taxon>Panicoideae</taxon>
        <taxon>Andropogonodae</taxon>
        <taxon>Andropogoneae</taxon>
        <taxon>Sorghinae</taxon>
        <taxon>Sorghum</taxon>
    </lineage>
</organism>
<dbReference type="EMBL" id="CM000764">
    <property type="protein sequence ID" value="OQU83127.1"/>
    <property type="molecule type" value="Genomic_DNA"/>
</dbReference>
<feature type="region of interest" description="Disordered" evidence="1">
    <location>
        <begin position="1"/>
        <end position="37"/>
    </location>
</feature>
<feature type="compositionally biased region" description="Low complexity" evidence="1">
    <location>
        <begin position="1"/>
        <end position="24"/>
    </location>
</feature>
<dbReference type="Proteomes" id="UP000000768">
    <property type="component" value="Chromosome 5"/>
</dbReference>
<reference evidence="3" key="2">
    <citation type="journal article" date="2018" name="Plant J.">
        <title>The Sorghum bicolor reference genome: improved assembly, gene annotations, a transcriptome atlas, and signatures of genome organization.</title>
        <authorList>
            <person name="McCormick R.F."/>
            <person name="Truong S.K."/>
            <person name="Sreedasyam A."/>
            <person name="Jenkins J."/>
            <person name="Shu S."/>
            <person name="Sims D."/>
            <person name="Kennedy M."/>
            <person name="Amirebrahimi M."/>
            <person name="Weers B.D."/>
            <person name="McKinley B."/>
            <person name="Mattison A."/>
            <person name="Morishige D.T."/>
            <person name="Grimwood J."/>
            <person name="Schmutz J."/>
            <person name="Mullet J.E."/>
        </authorList>
    </citation>
    <scope>NUCLEOTIDE SEQUENCE [LARGE SCALE GENOMIC DNA]</scope>
    <source>
        <strain evidence="3">cv. BTx623</strain>
    </source>
</reference>
<gene>
    <name evidence="2" type="ORF">SORBI_3005G080075</name>
</gene>